<feature type="domain" description="SHSP" evidence="4">
    <location>
        <begin position="28"/>
        <end position="146"/>
    </location>
</feature>
<dbReference type="PANTHER" id="PTHR47062">
    <property type="match status" value="1"/>
</dbReference>
<reference evidence="5 6" key="1">
    <citation type="submission" date="2023-07" db="EMBL/GenBank/DDBJ databases">
        <title>Genomic Encyclopedia of Type Strains, Phase IV (KMG-IV): sequencing the most valuable type-strain genomes for metagenomic binning, comparative biology and taxonomic classification.</title>
        <authorList>
            <person name="Goeker M."/>
        </authorList>
    </citation>
    <scope>NUCLEOTIDE SEQUENCE [LARGE SCALE GENOMIC DNA]</scope>
    <source>
        <strain evidence="5 6">DSM 18695</strain>
    </source>
</reference>
<proteinExistence type="inferred from homology"/>
<evidence type="ECO:0000313" key="6">
    <source>
        <dbReference type="Proteomes" id="UP001228905"/>
    </source>
</evidence>
<dbReference type="Pfam" id="PF00011">
    <property type="entry name" value="HSP20"/>
    <property type="match status" value="1"/>
</dbReference>
<evidence type="ECO:0000259" key="4">
    <source>
        <dbReference type="PROSITE" id="PS01031"/>
    </source>
</evidence>
<dbReference type="InterPro" id="IPR002068">
    <property type="entry name" value="A-crystallin/Hsp20_dom"/>
</dbReference>
<dbReference type="PANTHER" id="PTHR47062:SF1">
    <property type="entry name" value="SMALL HEAT SHOCK PROTEIN IBPA"/>
    <property type="match status" value="1"/>
</dbReference>
<accession>A0ABU0IXT8</accession>
<dbReference type="RefSeq" id="WP_307353001.1">
    <property type="nucleotide sequence ID" value="NZ_JAUSVS010000015.1"/>
</dbReference>
<evidence type="ECO:0000256" key="3">
    <source>
        <dbReference type="RuleBase" id="RU003616"/>
    </source>
</evidence>
<keyword evidence="1" id="KW-0346">Stress response</keyword>
<protein>
    <submittedName>
        <fullName evidence="5">HSP20 family molecular chaperone IbpA</fullName>
    </submittedName>
</protein>
<evidence type="ECO:0000256" key="2">
    <source>
        <dbReference type="PROSITE-ProRule" id="PRU00285"/>
    </source>
</evidence>
<dbReference type="EMBL" id="JAUSVS010000015">
    <property type="protein sequence ID" value="MDQ0466826.1"/>
    <property type="molecule type" value="Genomic_DNA"/>
</dbReference>
<keyword evidence="6" id="KW-1185">Reference proteome</keyword>
<dbReference type="SUPFAM" id="SSF49764">
    <property type="entry name" value="HSP20-like chaperones"/>
    <property type="match status" value="1"/>
</dbReference>
<sequence>MTTRTLLFDSPFLLGFEHTRSLIERAAKAAAEGYPPYNVEERDDGGVRITLAVAGFSPDQLEVTLEGEQLIVAGRRNEGRGDGAETPGKDRAYLHRGIAARGFLRSFVLAEGMVVEQALLEHGLLHIDLTRPEPERRIVKIPIKSAG</sequence>
<dbReference type="InterPro" id="IPR008978">
    <property type="entry name" value="HSP20-like_chaperone"/>
</dbReference>
<organism evidence="5 6">
    <name type="scientific">Caulobacter ginsengisoli</name>
    <dbReference type="NCBI Taxonomy" id="400775"/>
    <lineage>
        <taxon>Bacteria</taxon>
        <taxon>Pseudomonadati</taxon>
        <taxon>Pseudomonadota</taxon>
        <taxon>Alphaproteobacteria</taxon>
        <taxon>Caulobacterales</taxon>
        <taxon>Caulobacteraceae</taxon>
        <taxon>Caulobacter</taxon>
    </lineage>
</organism>
<evidence type="ECO:0000313" key="5">
    <source>
        <dbReference type="EMBL" id="MDQ0466826.1"/>
    </source>
</evidence>
<dbReference type="Gene3D" id="2.60.40.790">
    <property type="match status" value="1"/>
</dbReference>
<gene>
    <name evidence="5" type="ORF">QO010_004622</name>
</gene>
<dbReference type="CDD" id="cd06470">
    <property type="entry name" value="ACD_IbpA-B_like"/>
    <property type="match status" value="1"/>
</dbReference>
<name>A0ABU0IXT8_9CAUL</name>
<comment type="caution">
    <text evidence="5">The sequence shown here is derived from an EMBL/GenBank/DDBJ whole genome shotgun (WGS) entry which is preliminary data.</text>
</comment>
<dbReference type="Proteomes" id="UP001228905">
    <property type="component" value="Unassembled WGS sequence"/>
</dbReference>
<evidence type="ECO:0000256" key="1">
    <source>
        <dbReference type="ARBA" id="ARBA00023016"/>
    </source>
</evidence>
<comment type="similarity">
    <text evidence="2 3">Belongs to the small heat shock protein (HSP20) family.</text>
</comment>
<dbReference type="InterPro" id="IPR037913">
    <property type="entry name" value="ACD_IbpA/B"/>
</dbReference>
<dbReference type="PROSITE" id="PS01031">
    <property type="entry name" value="SHSP"/>
    <property type="match status" value="1"/>
</dbReference>